<feature type="signal peptide" evidence="2">
    <location>
        <begin position="1"/>
        <end position="21"/>
    </location>
</feature>
<dbReference type="Proteomes" id="UP000235564">
    <property type="component" value="Unassembled WGS sequence"/>
</dbReference>
<dbReference type="CDD" id="cd12797">
    <property type="entry name" value="M23_peptidase"/>
    <property type="match status" value="1"/>
</dbReference>
<gene>
    <name evidence="4" type="ORF">CJ231_02310</name>
</gene>
<proteinExistence type="predicted"/>
<feature type="compositionally biased region" description="Basic and acidic residues" evidence="1">
    <location>
        <begin position="311"/>
        <end position="334"/>
    </location>
</feature>
<evidence type="ECO:0000256" key="2">
    <source>
        <dbReference type="SAM" id="SignalP"/>
    </source>
</evidence>
<dbReference type="RefSeq" id="WP_102696533.1">
    <property type="nucleotide sequence ID" value="NZ_PNGJ01000001.1"/>
</dbReference>
<feature type="compositionally biased region" description="Low complexity" evidence="1">
    <location>
        <begin position="335"/>
        <end position="370"/>
    </location>
</feature>
<feature type="compositionally biased region" description="Basic and acidic residues" evidence="1">
    <location>
        <begin position="371"/>
        <end position="400"/>
    </location>
</feature>
<dbReference type="InterPro" id="IPR011055">
    <property type="entry name" value="Dup_hybrid_motif"/>
</dbReference>
<feature type="region of interest" description="Disordered" evidence="1">
    <location>
        <begin position="311"/>
        <end position="400"/>
    </location>
</feature>
<comment type="caution">
    <text evidence="4">The sequence shown here is derived from an EMBL/GenBank/DDBJ whole genome shotgun (WGS) entry which is preliminary data.</text>
</comment>
<accession>A0A2N6QU99</accession>
<dbReference type="Gene3D" id="2.70.70.10">
    <property type="entry name" value="Glucose Permease (Domain IIA)"/>
    <property type="match status" value="1"/>
</dbReference>
<dbReference type="AlphaFoldDB" id="A0A2N6QU99"/>
<feature type="chain" id="PRO_5014666196" evidence="2">
    <location>
        <begin position="22"/>
        <end position="544"/>
    </location>
</feature>
<evidence type="ECO:0000313" key="4">
    <source>
        <dbReference type="EMBL" id="PMC25621.1"/>
    </source>
</evidence>
<dbReference type="Pfam" id="PF01551">
    <property type="entry name" value="Peptidase_M23"/>
    <property type="match status" value="1"/>
</dbReference>
<dbReference type="SUPFAM" id="SSF51261">
    <property type="entry name" value="Duplicated hybrid motif"/>
    <property type="match status" value="1"/>
</dbReference>
<feature type="domain" description="M23ase beta-sheet core" evidence="3">
    <location>
        <begin position="452"/>
        <end position="538"/>
    </location>
</feature>
<feature type="compositionally biased region" description="Basic residues" evidence="1">
    <location>
        <begin position="20"/>
        <end position="49"/>
    </location>
</feature>
<feature type="region of interest" description="Disordered" evidence="1">
    <location>
        <begin position="20"/>
        <end position="66"/>
    </location>
</feature>
<dbReference type="OrthoDB" id="9815884at2"/>
<organism evidence="4 5">
    <name type="scientific">Hoylesella buccalis</name>
    <dbReference type="NCBI Taxonomy" id="28127"/>
    <lineage>
        <taxon>Bacteria</taxon>
        <taxon>Pseudomonadati</taxon>
        <taxon>Bacteroidota</taxon>
        <taxon>Bacteroidia</taxon>
        <taxon>Bacteroidales</taxon>
        <taxon>Prevotellaceae</taxon>
        <taxon>Hoylesella</taxon>
    </lineage>
</organism>
<evidence type="ECO:0000259" key="3">
    <source>
        <dbReference type="Pfam" id="PF01551"/>
    </source>
</evidence>
<sequence length="544" mass="60964">MKRYLIILLALALTVSLPAQKKRTPTKQRTRTTKTTTKKKKTTQKKSTKTVRYSNSSIKGLESQRSQIQKKIKQQERALRTNQSDVKKRLQDLMILNTAINDRQKNIDSIEADIHHLNGNIDIIKSQLQTLQTQWAERKQKYIKSMAYMTRSHTIQDKIMFIFSAKNFAQMYRRFQFVRDYATYQRAQGEGLKAKQAQVEEKHVQLQNAKGRKSNLLYQGRKEKQTLEGQQVEQKQMVSNLQKQQKTIQNVIAQQRKKDAALNAQIDKLVAIEVAKAKARAEAEAKRKAALAEAARKREAELARKKAEAEAAARENERRIAEAKEREERLKAEARAAAAAAEKAQQEKPAAQAKAAAEASSAAEQTAREAQAAREAAERKAASDAVRNRETIARAQKRADESLKMSSVDRMLSGGFEANRGRLPIPITGGYRIVSHFGQYNVEGLKNVTLDNKGVNILGSPGCKARAIYDGEVSAVMSYAGTTVVMVRHGSYISVYCNLGSVSVSQGQKVKTRQVLGTVGRDNILQFQLRNGTAKLNPESWLGR</sequence>
<evidence type="ECO:0000313" key="5">
    <source>
        <dbReference type="Proteomes" id="UP000235564"/>
    </source>
</evidence>
<keyword evidence="2" id="KW-0732">Signal</keyword>
<dbReference type="Gene3D" id="6.10.250.3150">
    <property type="match status" value="1"/>
</dbReference>
<evidence type="ECO:0000256" key="1">
    <source>
        <dbReference type="SAM" id="MobiDB-lite"/>
    </source>
</evidence>
<name>A0A2N6QU99_9BACT</name>
<dbReference type="EMBL" id="PNGJ01000001">
    <property type="protein sequence ID" value="PMC25621.1"/>
    <property type="molecule type" value="Genomic_DNA"/>
</dbReference>
<reference evidence="4 5" key="1">
    <citation type="submission" date="2017-09" db="EMBL/GenBank/DDBJ databases">
        <title>Bacterial strain isolated from the female urinary microbiota.</title>
        <authorList>
            <person name="Thomas-White K."/>
            <person name="Kumar N."/>
            <person name="Forster S."/>
            <person name="Putonti C."/>
            <person name="Lawley T."/>
            <person name="Wolfe A.J."/>
        </authorList>
    </citation>
    <scope>NUCLEOTIDE SEQUENCE [LARGE SCALE GENOMIC DNA]</scope>
    <source>
        <strain evidence="4 5">UMB0536</strain>
    </source>
</reference>
<dbReference type="InterPro" id="IPR016047">
    <property type="entry name" value="M23ase_b-sheet_dom"/>
</dbReference>
<protein>
    <submittedName>
        <fullName evidence="4">Peptidase M23</fullName>
    </submittedName>
</protein>